<comment type="function">
    <text evidence="1 6">Removes the N-terminal methionine from nascent proteins. The N-terminal methionine is often cleaved when the second residue in the primary sequence is small and uncharged (Met-Ala-, Cys, Gly, Pro, Ser, Thr, or Val). Requires deformylation of the N(alpha)-formylated initiator methionine before it can be hydrolyzed.</text>
</comment>
<feature type="binding site" evidence="6">
    <location>
        <position position="182"/>
    </location>
    <ligand>
        <name>substrate</name>
    </ligand>
</feature>
<dbReference type="PRINTS" id="PR00599">
    <property type="entry name" value="MAPEPTIDASE"/>
</dbReference>
<feature type="binding site" evidence="6">
    <location>
        <position position="101"/>
    </location>
    <ligand>
        <name>a divalent metal cation</name>
        <dbReference type="ChEBI" id="CHEBI:60240"/>
        <label>1</label>
    </ligand>
</feature>
<comment type="caution">
    <text evidence="9">The sequence shown here is derived from an EMBL/GenBank/DDBJ whole genome shotgun (WGS) entry which is preliminary data.</text>
</comment>
<dbReference type="GO" id="GO:0046872">
    <property type="term" value="F:metal ion binding"/>
    <property type="evidence" value="ECO:0007669"/>
    <property type="project" value="UniProtKB-UniRule"/>
</dbReference>
<keyword evidence="4 6" id="KW-0479">Metal-binding</keyword>
<comment type="similarity">
    <text evidence="6">Belongs to the peptidase M24A family. Methionine aminopeptidase type 1 subfamily.</text>
</comment>
<organism evidence="9 10">
    <name type="scientific">Bombella intestini</name>
    <dbReference type="NCBI Taxonomy" id="1539051"/>
    <lineage>
        <taxon>Bacteria</taxon>
        <taxon>Pseudomonadati</taxon>
        <taxon>Pseudomonadota</taxon>
        <taxon>Alphaproteobacteria</taxon>
        <taxon>Acetobacterales</taxon>
        <taxon>Acetobacteraceae</taxon>
        <taxon>Bombella</taxon>
    </lineage>
</organism>
<dbReference type="HAMAP" id="MF_01974">
    <property type="entry name" value="MetAP_1"/>
    <property type="match status" value="1"/>
</dbReference>
<evidence type="ECO:0000256" key="1">
    <source>
        <dbReference type="ARBA" id="ARBA00002521"/>
    </source>
</evidence>
<evidence type="ECO:0000256" key="6">
    <source>
        <dbReference type="HAMAP-Rule" id="MF_01974"/>
    </source>
</evidence>
<accession>A0A1S8GQ08</accession>
<protein>
    <recommendedName>
        <fullName evidence="6 7">Methionine aminopeptidase</fullName>
        <shortName evidence="6">MAP</shortName>
        <shortName evidence="6">MetAP</shortName>
        <ecNumber evidence="6 7">3.4.11.18</ecNumber>
    </recommendedName>
    <alternativeName>
        <fullName evidence="6">Peptidase M</fullName>
    </alternativeName>
</protein>
<dbReference type="EMBL" id="JATM01000002">
    <property type="protein sequence ID" value="OOL18791.1"/>
    <property type="molecule type" value="Genomic_DNA"/>
</dbReference>
<dbReference type="InterPro" id="IPR002467">
    <property type="entry name" value="Pept_M24A_MAP1"/>
</dbReference>
<proteinExistence type="inferred from homology"/>
<evidence type="ECO:0000256" key="3">
    <source>
        <dbReference type="ARBA" id="ARBA00022670"/>
    </source>
</evidence>
<dbReference type="PROSITE" id="PS00680">
    <property type="entry name" value="MAP_1"/>
    <property type="match status" value="1"/>
</dbReference>
<dbReference type="STRING" id="1539051.AL01_03300"/>
<dbReference type="AlphaFoldDB" id="A0A1S8GQ08"/>
<keyword evidence="2 6" id="KW-0031">Aminopeptidase</keyword>
<dbReference type="Pfam" id="PF00557">
    <property type="entry name" value="Peptidase_M24"/>
    <property type="match status" value="1"/>
</dbReference>
<dbReference type="EC" id="3.4.11.18" evidence="6 7"/>
<keyword evidence="5 6" id="KW-0378">Hydrolase</keyword>
<dbReference type="Gene3D" id="3.90.230.10">
    <property type="entry name" value="Creatinase/methionine aminopeptidase superfamily"/>
    <property type="match status" value="1"/>
</dbReference>
<comment type="cofactor">
    <cofactor evidence="6">
        <name>Co(2+)</name>
        <dbReference type="ChEBI" id="CHEBI:48828"/>
    </cofactor>
    <cofactor evidence="6">
        <name>Zn(2+)</name>
        <dbReference type="ChEBI" id="CHEBI:29105"/>
    </cofactor>
    <cofactor evidence="6">
        <name>Mn(2+)</name>
        <dbReference type="ChEBI" id="CHEBI:29035"/>
    </cofactor>
    <cofactor evidence="6">
        <name>Fe(2+)</name>
        <dbReference type="ChEBI" id="CHEBI:29033"/>
    </cofactor>
    <text evidence="6">Binds 2 divalent metal cations per subunit. Has a high-affinity and a low affinity metal-binding site. The true nature of the physiological cofactor is under debate. The enzyme is active with cobalt, zinc, manganese or divalent iron ions. Most likely, methionine aminopeptidases function as mononuclear Fe(2+)-metalloproteases under physiological conditions, and the catalytically relevant metal-binding site has been assigned to the histidine-containing high-affinity site.</text>
</comment>
<gene>
    <name evidence="6" type="primary">map</name>
    <name evidence="9" type="ORF">AL01_03300</name>
</gene>
<feature type="binding site" evidence="6">
    <location>
        <position position="208"/>
    </location>
    <ligand>
        <name>a divalent metal cation</name>
        <dbReference type="ChEBI" id="CHEBI:60240"/>
        <label>2</label>
        <note>catalytic</note>
    </ligand>
</feature>
<sequence>MSSRDGRSIQHYTADDFKHLKAAGQLAAATLDMITEHVRPGITTGELDRIVHEYTLEHGATPAPLNYHGFPKSCCISLNHVVCHGIPGDRRLQEGDILNIDVTSILNGWYGDTSRMYVVGKAPRKAEKLIDLTYQALMLGIEQVRPGATLGDIGHAIQSFAEKNRLGVVRDFCGHGIGRNFHEAPSVLHYGRPGQGTVLKAGMVFTIEPMLNLGRPDVKVLADDWTAVTRDRSLSAQFEHQLGVTEDGYEIFTLSPRGYTKPPYSL</sequence>
<dbReference type="GO" id="GO:0004239">
    <property type="term" value="F:initiator methionyl aminopeptidase activity"/>
    <property type="evidence" value="ECO:0007669"/>
    <property type="project" value="UniProtKB-UniRule"/>
</dbReference>
<feature type="binding site" evidence="6">
    <location>
        <position position="239"/>
    </location>
    <ligand>
        <name>a divalent metal cation</name>
        <dbReference type="ChEBI" id="CHEBI:60240"/>
        <label>1</label>
    </ligand>
</feature>
<evidence type="ECO:0000256" key="7">
    <source>
        <dbReference type="RuleBase" id="RU003653"/>
    </source>
</evidence>
<dbReference type="InterPro" id="IPR001714">
    <property type="entry name" value="Pept_M24_MAP"/>
</dbReference>
<comment type="subunit">
    <text evidence="6">Monomer.</text>
</comment>
<dbReference type="RefSeq" id="WP_077395945.1">
    <property type="nucleotide sequence ID" value="NZ_JATM01000002.1"/>
</dbReference>
<dbReference type="GO" id="GO:0005829">
    <property type="term" value="C:cytosol"/>
    <property type="evidence" value="ECO:0007669"/>
    <property type="project" value="TreeGrafter"/>
</dbReference>
<reference evidence="9 10" key="1">
    <citation type="journal article" date="2016" name="PLoS ONE">
        <title>Whole-Genome Sequence Analysis of Bombella intestini LMG 28161T, a Novel Acetic Acid Bacterium Isolated from the Crop of a Red-Tailed Bumble Bee, Bombus lapidarius.</title>
        <authorList>
            <person name="Li L."/>
            <person name="Illeghems K."/>
            <person name="Van Kerrebroeck S."/>
            <person name="Borremans W."/>
            <person name="Cleenwerck I."/>
            <person name="Smagghe G."/>
            <person name="De Vuyst L."/>
            <person name="Vandamme P."/>
        </authorList>
    </citation>
    <scope>NUCLEOTIDE SEQUENCE [LARGE SCALE GENOMIC DNA]</scope>
    <source>
        <strain evidence="9 10">R-52487</strain>
    </source>
</reference>
<dbReference type="InterPro" id="IPR000994">
    <property type="entry name" value="Pept_M24"/>
</dbReference>
<keyword evidence="10" id="KW-1185">Reference proteome</keyword>
<comment type="catalytic activity">
    <reaction evidence="6 7">
        <text>Release of N-terminal amino acids, preferentially methionine, from peptides and arylamides.</text>
        <dbReference type="EC" id="3.4.11.18"/>
    </reaction>
</comment>
<feature type="binding site" evidence="6">
    <location>
        <position position="175"/>
    </location>
    <ligand>
        <name>a divalent metal cation</name>
        <dbReference type="ChEBI" id="CHEBI:60240"/>
        <label>2</label>
        <note>catalytic</note>
    </ligand>
</feature>
<feature type="binding site" evidence="6">
    <location>
        <position position="112"/>
    </location>
    <ligand>
        <name>a divalent metal cation</name>
        <dbReference type="ChEBI" id="CHEBI:60240"/>
        <label>2</label>
        <note>catalytic</note>
    </ligand>
</feature>
<keyword evidence="3 6" id="KW-0645">Protease</keyword>
<evidence type="ECO:0000256" key="4">
    <source>
        <dbReference type="ARBA" id="ARBA00022723"/>
    </source>
</evidence>
<dbReference type="PANTHER" id="PTHR43330:SF27">
    <property type="entry name" value="METHIONINE AMINOPEPTIDASE"/>
    <property type="match status" value="1"/>
</dbReference>
<dbReference type="OrthoDB" id="9802055at2"/>
<dbReference type="PANTHER" id="PTHR43330">
    <property type="entry name" value="METHIONINE AMINOPEPTIDASE"/>
    <property type="match status" value="1"/>
</dbReference>
<feature type="domain" description="Peptidase M24" evidence="8">
    <location>
        <begin position="19"/>
        <end position="246"/>
    </location>
</feature>
<evidence type="ECO:0000313" key="9">
    <source>
        <dbReference type="EMBL" id="OOL18791.1"/>
    </source>
</evidence>
<dbReference type="CDD" id="cd01086">
    <property type="entry name" value="MetAP1"/>
    <property type="match status" value="1"/>
</dbReference>
<dbReference type="GO" id="GO:0006508">
    <property type="term" value="P:proteolysis"/>
    <property type="evidence" value="ECO:0007669"/>
    <property type="project" value="UniProtKB-KW"/>
</dbReference>
<dbReference type="GO" id="GO:0070006">
    <property type="term" value="F:metalloaminopeptidase activity"/>
    <property type="evidence" value="ECO:0007669"/>
    <property type="project" value="UniProtKB-UniRule"/>
</dbReference>
<name>A0A1S8GQ08_9PROT</name>
<evidence type="ECO:0000259" key="8">
    <source>
        <dbReference type="Pfam" id="PF00557"/>
    </source>
</evidence>
<feature type="binding site" evidence="6">
    <location>
        <position position="112"/>
    </location>
    <ligand>
        <name>a divalent metal cation</name>
        <dbReference type="ChEBI" id="CHEBI:60240"/>
        <label>1</label>
    </ligand>
</feature>
<dbReference type="InterPro" id="IPR036005">
    <property type="entry name" value="Creatinase/aminopeptidase-like"/>
</dbReference>
<evidence type="ECO:0000256" key="2">
    <source>
        <dbReference type="ARBA" id="ARBA00022438"/>
    </source>
</evidence>
<dbReference type="Proteomes" id="UP000200980">
    <property type="component" value="Unassembled WGS sequence"/>
</dbReference>
<dbReference type="NCBIfam" id="TIGR00500">
    <property type="entry name" value="met_pdase_I"/>
    <property type="match status" value="1"/>
</dbReference>
<evidence type="ECO:0000256" key="5">
    <source>
        <dbReference type="ARBA" id="ARBA00022801"/>
    </source>
</evidence>
<dbReference type="SUPFAM" id="SSF55920">
    <property type="entry name" value="Creatinase/aminopeptidase"/>
    <property type="match status" value="1"/>
</dbReference>
<feature type="binding site" evidence="6">
    <location>
        <position position="239"/>
    </location>
    <ligand>
        <name>a divalent metal cation</name>
        <dbReference type="ChEBI" id="CHEBI:60240"/>
        <label>2</label>
        <note>catalytic</note>
    </ligand>
</feature>
<evidence type="ECO:0000313" key="10">
    <source>
        <dbReference type="Proteomes" id="UP000200980"/>
    </source>
</evidence>
<feature type="binding site" evidence="6">
    <location>
        <position position="84"/>
    </location>
    <ligand>
        <name>substrate</name>
    </ligand>
</feature>